<keyword evidence="7" id="KW-0325">Glycoprotein</keyword>
<sequence length="275" mass="31341">MTLFHVHLYFTGSVFWMMQKSSSFMLPNSTELLSSTRSTTADLTVSLGVPRNRRKRYISPREMSALLDYHNQVRAQVSPPAANMEYMVWDERLARSAEAWAEQCIWDHGPPQLLKFIGQNLAIRSGRYRSLMDLVKSWHYEKQQYSYPYPYECRPSCPLKCSGSVCTHYTQMVWASSNRVGCAIRTCTNMNVWGSTWRQVVYLVCNYAIKGNWIGEAPYKMGKPCSACPPSYGGTCNNNMCYSGRTQLVNANRDGFKMAPLNGGKNEESLRSGKH</sequence>
<evidence type="ECO:0000256" key="1">
    <source>
        <dbReference type="ARBA" id="ARBA00004613"/>
    </source>
</evidence>
<evidence type="ECO:0000256" key="5">
    <source>
        <dbReference type="ARBA" id="ARBA00022729"/>
    </source>
</evidence>
<name>A0A9Q1B3E4_9SAUR</name>
<evidence type="ECO:0000256" key="2">
    <source>
        <dbReference type="ARBA" id="ARBA00009923"/>
    </source>
</evidence>
<proteinExistence type="inferred from homology"/>
<dbReference type="Pfam" id="PF00188">
    <property type="entry name" value="CAP"/>
    <property type="match status" value="1"/>
</dbReference>
<evidence type="ECO:0000313" key="9">
    <source>
        <dbReference type="EMBL" id="KAJ7331993.1"/>
    </source>
</evidence>
<dbReference type="PANTHER" id="PTHR10334">
    <property type="entry name" value="CYSTEINE-RICH SECRETORY PROTEIN-RELATED"/>
    <property type="match status" value="1"/>
</dbReference>
<evidence type="ECO:0000313" key="10">
    <source>
        <dbReference type="Proteomes" id="UP001142489"/>
    </source>
</evidence>
<comment type="subcellular location">
    <subcellularLocation>
        <location evidence="1">Secreted</location>
    </subcellularLocation>
</comment>
<dbReference type="FunFam" id="3.40.33.10:FF:000003">
    <property type="entry name" value="Peptidase inhibitor 15"/>
    <property type="match status" value="1"/>
</dbReference>
<evidence type="ECO:0000256" key="4">
    <source>
        <dbReference type="ARBA" id="ARBA00022690"/>
    </source>
</evidence>
<dbReference type="SUPFAM" id="SSF55797">
    <property type="entry name" value="PR-1-like"/>
    <property type="match status" value="1"/>
</dbReference>
<dbReference type="GO" id="GO:0005576">
    <property type="term" value="C:extracellular region"/>
    <property type="evidence" value="ECO:0007669"/>
    <property type="project" value="UniProtKB-SubCell"/>
</dbReference>
<gene>
    <name evidence="9" type="ORF">JRQ81_014173</name>
</gene>
<keyword evidence="3" id="KW-0964">Secreted</keyword>
<accession>A0A9Q1B3E4</accession>
<dbReference type="Proteomes" id="UP001142489">
    <property type="component" value="Unassembled WGS sequence"/>
</dbReference>
<keyword evidence="4" id="KW-0646">Protease inhibitor</keyword>
<evidence type="ECO:0000259" key="8">
    <source>
        <dbReference type="SMART" id="SM00198"/>
    </source>
</evidence>
<comment type="caution">
    <text evidence="9">The sequence shown here is derived from an EMBL/GenBank/DDBJ whole genome shotgun (WGS) entry which is preliminary data.</text>
</comment>
<evidence type="ECO:0000256" key="7">
    <source>
        <dbReference type="ARBA" id="ARBA00023180"/>
    </source>
</evidence>
<organism evidence="9 10">
    <name type="scientific">Phrynocephalus forsythii</name>
    <dbReference type="NCBI Taxonomy" id="171643"/>
    <lineage>
        <taxon>Eukaryota</taxon>
        <taxon>Metazoa</taxon>
        <taxon>Chordata</taxon>
        <taxon>Craniata</taxon>
        <taxon>Vertebrata</taxon>
        <taxon>Euteleostomi</taxon>
        <taxon>Lepidosauria</taxon>
        <taxon>Squamata</taxon>
        <taxon>Bifurcata</taxon>
        <taxon>Unidentata</taxon>
        <taxon>Episquamata</taxon>
        <taxon>Toxicofera</taxon>
        <taxon>Iguania</taxon>
        <taxon>Acrodonta</taxon>
        <taxon>Agamidae</taxon>
        <taxon>Agaminae</taxon>
        <taxon>Phrynocephalus</taxon>
    </lineage>
</organism>
<dbReference type="OrthoDB" id="414826at2759"/>
<dbReference type="EMBL" id="JAPFRF010000005">
    <property type="protein sequence ID" value="KAJ7331993.1"/>
    <property type="molecule type" value="Genomic_DNA"/>
</dbReference>
<dbReference type="Gene3D" id="3.40.33.10">
    <property type="entry name" value="CAP"/>
    <property type="match status" value="1"/>
</dbReference>
<dbReference type="InterPro" id="IPR035940">
    <property type="entry name" value="CAP_sf"/>
</dbReference>
<dbReference type="AlphaFoldDB" id="A0A9Q1B3E4"/>
<evidence type="ECO:0000256" key="6">
    <source>
        <dbReference type="ARBA" id="ARBA00023157"/>
    </source>
</evidence>
<keyword evidence="6" id="KW-1015">Disulfide bond</keyword>
<dbReference type="PRINTS" id="PR00837">
    <property type="entry name" value="V5TPXLIKE"/>
</dbReference>
<dbReference type="GO" id="GO:0030414">
    <property type="term" value="F:peptidase inhibitor activity"/>
    <property type="evidence" value="ECO:0007669"/>
    <property type="project" value="UniProtKB-KW"/>
</dbReference>
<keyword evidence="5" id="KW-0732">Signal</keyword>
<dbReference type="InterPro" id="IPR001283">
    <property type="entry name" value="CRISP-related"/>
</dbReference>
<comment type="similarity">
    <text evidence="2">Belongs to the CRISP family.</text>
</comment>
<reference evidence="9" key="1">
    <citation type="journal article" date="2023" name="DNA Res.">
        <title>Chromosome-level genome assembly of Phrynocephalus forsythii using third-generation DNA sequencing and Hi-C analysis.</title>
        <authorList>
            <person name="Qi Y."/>
            <person name="Zhao W."/>
            <person name="Zhao Y."/>
            <person name="Niu C."/>
            <person name="Cao S."/>
            <person name="Zhang Y."/>
        </authorList>
    </citation>
    <scope>NUCLEOTIDE SEQUENCE</scope>
    <source>
        <tissue evidence="9">Muscle</tissue>
    </source>
</reference>
<dbReference type="InterPro" id="IPR047899">
    <property type="entry name" value="R3HDML_CAP"/>
</dbReference>
<dbReference type="CDD" id="cd18815">
    <property type="entry name" value="CAP_R3HDML"/>
    <property type="match status" value="1"/>
</dbReference>
<feature type="domain" description="SCP" evidence="8">
    <location>
        <begin position="61"/>
        <end position="215"/>
    </location>
</feature>
<protein>
    <recommendedName>
        <fullName evidence="8">SCP domain-containing protein</fullName>
    </recommendedName>
</protein>
<keyword evidence="10" id="KW-1185">Reference proteome</keyword>
<dbReference type="SMART" id="SM00198">
    <property type="entry name" value="SCP"/>
    <property type="match status" value="1"/>
</dbReference>
<evidence type="ECO:0000256" key="3">
    <source>
        <dbReference type="ARBA" id="ARBA00022525"/>
    </source>
</evidence>
<dbReference type="InterPro" id="IPR014044">
    <property type="entry name" value="CAP_dom"/>
</dbReference>